<keyword evidence="11" id="KW-0472">Membrane</keyword>
<dbReference type="PROSITE" id="PS51379">
    <property type="entry name" value="4FE4S_FER_2"/>
    <property type="match status" value="2"/>
</dbReference>
<keyword evidence="7" id="KW-1278">Translocase</keyword>
<dbReference type="InterPro" id="IPR017896">
    <property type="entry name" value="4Fe4S_Fe-S-bd"/>
</dbReference>
<keyword evidence="8" id="KW-0249">Electron transport</keyword>
<keyword evidence="4" id="KW-0997">Cell inner membrane</keyword>
<reference evidence="14 15" key="1">
    <citation type="submission" date="2024-08" db="EMBL/GenBank/DDBJ databases">
        <authorList>
            <person name="Lu H."/>
        </authorList>
    </citation>
    <scope>NUCLEOTIDE SEQUENCE [LARGE SCALE GENOMIC DNA]</scope>
    <source>
        <strain evidence="14 15">LYH14W</strain>
    </source>
</reference>
<evidence type="ECO:0000256" key="1">
    <source>
        <dbReference type="ARBA" id="ARBA00022448"/>
    </source>
</evidence>
<dbReference type="PANTHER" id="PTHR42859">
    <property type="entry name" value="OXIDOREDUCTASE"/>
    <property type="match status" value="1"/>
</dbReference>
<proteinExistence type="predicted"/>
<gene>
    <name evidence="14" type="primary">rsxB</name>
    <name evidence="14" type="ORF">ACG00Y_15370</name>
</gene>
<dbReference type="InterPro" id="IPR050294">
    <property type="entry name" value="RnfB_subfamily"/>
</dbReference>
<evidence type="ECO:0000256" key="3">
    <source>
        <dbReference type="ARBA" id="ARBA00022485"/>
    </source>
</evidence>
<dbReference type="NCBIfam" id="TIGR01944">
    <property type="entry name" value="rnfB"/>
    <property type="match status" value="1"/>
</dbReference>
<keyword evidence="9" id="KW-0408">Iron</keyword>
<evidence type="ECO:0000313" key="15">
    <source>
        <dbReference type="Proteomes" id="UP001606210"/>
    </source>
</evidence>
<dbReference type="InterPro" id="IPR017900">
    <property type="entry name" value="4Fe4S_Fe_S_CS"/>
</dbReference>
<evidence type="ECO:0000256" key="5">
    <source>
        <dbReference type="ARBA" id="ARBA00022723"/>
    </source>
</evidence>
<dbReference type="SUPFAM" id="SSF54862">
    <property type="entry name" value="4Fe-4S ferredoxins"/>
    <property type="match status" value="1"/>
</dbReference>
<dbReference type="EMBL" id="JBIGHV010000005">
    <property type="protein sequence ID" value="MFG6431309.1"/>
    <property type="molecule type" value="Genomic_DNA"/>
</dbReference>
<dbReference type="InterPro" id="IPR007202">
    <property type="entry name" value="4Fe-4S_dom"/>
</dbReference>
<sequence>MSLAELIDAALPQTQCTRCGYPDCRRYAEAVAAGEADINQCPPGGAEGVARLAAITGRPAHPLNPVNGIEATRGVAVIDEAWCIGCTLCIKACPADCIVGAPKAMHVVVTAQCTGCELCVPACPVDCISMPEVTTTTGWAAWSQPQADEARERYVFRQFRRHREAEENEARLAEKAQAKLADLAAASAITDPAQLDRKRAAIEAAMARARAKRS</sequence>
<name>A0ABW7F417_9BURK</name>
<keyword evidence="6" id="KW-0677">Repeat</keyword>
<dbReference type="InterPro" id="IPR010207">
    <property type="entry name" value="Elect_transpt_cplx_RnfB/RsxB"/>
</dbReference>
<dbReference type="Gene3D" id="3.30.70.20">
    <property type="match status" value="2"/>
</dbReference>
<keyword evidence="15" id="KW-1185">Reference proteome</keyword>
<accession>A0ABW7F417</accession>
<dbReference type="Gene3D" id="1.10.15.40">
    <property type="entry name" value="Electron transport complex subunit B, putative Fe-S cluster"/>
    <property type="match status" value="1"/>
</dbReference>
<dbReference type="PROSITE" id="PS51656">
    <property type="entry name" value="4FE4S"/>
    <property type="match status" value="1"/>
</dbReference>
<evidence type="ECO:0000256" key="11">
    <source>
        <dbReference type="ARBA" id="ARBA00023136"/>
    </source>
</evidence>
<evidence type="ECO:0000256" key="4">
    <source>
        <dbReference type="ARBA" id="ARBA00022519"/>
    </source>
</evidence>
<feature type="domain" description="4Fe-4S" evidence="13">
    <location>
        <begin position="1"/>
        <end position="58"/>
    </location>
</feature>
<evidence type="ECO:0000256" key="10">
    <source>
        <dbReference type="ARBA" id="ARBA00023014"/>
    </source>
</evidence>
<evidence type="ECO:0000256" key="8">
    <source>
        <dbReference type="ARBA" id="ARBA00022982"/>
    </source>
</evidence>
<evidence type="ECO:0000313" key="14">
    <source>
        <dbReference type="EMBL" id="MFG6431309.1"/>
    </source>
</evidence>
<dbReference type="Pfam" id="PF14697">
    <property type="entry name" value="Fer4_21"/>
    <property type="match status" value="1"/>
</dbReference>
<dbReference type="NCBIfam" id="NF005415">
    <property type="entry name" value="PRK06991.1"/>
    <property type="match status" value="1"/>
</dbReference>
<evidence type="ECO:0000259" key="13">
    <source>
        <dbReference type="PROSITE" id="PS51656"/>
    </source>
</evidence>
<dbReference type="PROSITE" id="PS00198">
    <property type="entry name" value="4FE4S_FER_1"/>
    <property type="match status" value="2"/>
</dbReference>
<feature type="domain" description="4Fe-4S ferredoxin-type" evidence="12">
    <location>
        <begin position="104"/>
        <end position="133"/>
    </location>
</feature>
<keyword evidence="3" id="KW-0004">4Fe-4S</keyword>
<evidence type="ECO:0000256" key="9">
    <source>
        <dbReference type="ARBA" id="ARBA00023004"/>
    </source>
</evidence>
<feature type="domain" description="4Fe-4S ferredoxin-type" evidence="12">
    <location>
        <begin position="74"/>
        <end position="103"/>
    </location>
</feature>
<comment type="caution">
    <text evidence="14">The sequence shown here is derived from an EMBL/GenBank/DDBJ whole genome shotgun (WGS) entry which is preliminary data.</text>
</comment>
<evidence type="ECO:0000256" key="2">
    <source>
        <dbReference type="ARBA" id="ARBA00022475"/>
    </source>
</evidence>
<protein>
    <submittedName>
        <fullName evidence="14">Electron transport complex subunit RsxB</fullName>
    </submittedName>
</protein>
<keyword evidence="5" id="KW-0479">Metal-binding</keyword>
<evidence type="ECO:0000256" key="7">
    <source>
        <dbReference type="ARBA" id="ARBA00022967"/>
    </source>
</evidence>
<keyword evidence="10" id="KW-0411">Iron-sulfur</keyword>
<dbReference type="PANTHER" id="PTHR42859:SF3">
    <property type="entry name" value="ION-TRANSLOCATING OXIDOREDUCTASE COMPLEX SUBUNIT B"/>
    <property type="match status" value="1"/>
</dbReference>
<dbReference type="Proteomes" id="UP001606210">
    <property type="component" value="Unassembled WGS sequence"/>
</dbReference>
<dbReference type="RefSeq" id="WP_394480272.1">
    <property type="nucleotide sequence ID" value="NZ_JBIGHV010000005.1"/>
</dbReference>
<evidence type="ECO:0000259" key="12">
    <source>
        <dbReference type="PROSITE" id="PS51379"/>
    </source>
</evidence>
<keyword evidence="1" id="KW-0813">Transport</keyword>
<keyword evidence="2" id="KW-1003">Cell membrane</keyword>
<dbReference type="Pfam" id="PF04060">
    <property type="entry name" value="FeS"/>
    <property type="match status" value="1"/>
</dbReference>
<organism evidence="14 15">
    <name type="scientific">Pelomonas parva</name>
    <dbReference type="NCBI Taxonomy" id="3299032"/>
    <lineage>
        <taxon>Bacteria</taxon>
        <taxon>Pseudomonadati</taxon>
        <taxon>Pseudomonadota</taxon>
        <taxon>Betaproteobacteria</taxon>
        <taxon>Burkholderiales</taxon>
        <taxon>Sphaerotilaceae</taxon>
        <taxon>Roseateles</taxon>
    </lineage>
</organism>
<evidence type="ECO:0000256" key="6">
    <source>
        <dbReference type="ARBA" id="ARBA00022737"/>
    </source>
</evidence>